<name>A0ABP1NGL7_XYLVO</name>
<dbReference type="PROSITE" id="PS51163">
    <property type="entry name" value="YRDC"/>
    <property type="match status" value="1"/>
</dbReference>
<sequence>MLQSPMWSQLARLKSHILFNGSRTIMSVKNLGPMGTYLDEVSEEIKLLQDSSNHWICKGRRSVAVAATLLQQNKIIAVPTDTIYGLVGLVSSNSSIQKLYEIKNRSDEKPLSISVSSVNNIGHYGVVDHLSRNLITKILPGPYTLILKRTQALNPAFNPNHDTVGIRVPNFKFINCISEVVGPLALTSANTSNEPSCLYAREFEHLWPKLGAIFHDTQRVGHSFQKFRKGSTIVDLSEPNYYKIVRPGIGLKGLIISLESNGLKRQID</sequence>
<dbReference type="EMBL" id="CAXAJV020001289">
    <property type="protein sequence ID" value="CAL7938913.1"/>
    <property type="molecule type" value="Genomic_DNA"/>
</dbReference>
<comment type="similarity">
    <text evidence="2">Belongs to the SUA5 family.</text>
</comment>
<dbReference type="PANTHER" id="PTHR17490:SF10">
    <property type="entry name" value="THREONYLCARBAMOYL-AMP SYNTHASE"/>
    <property type="match status" value="1"/>
</dbReference>
<evidence type="ECO:0000256" key="1">
    <source>
        <dbReference type="ARBA" id="ARBA00004496"/>
    </source>
</evidence>
<accession>A0ABP1NGL7</accession>
<feature type="domain" description="YrdC-like" evidence="8">
    <location>
        <begin position="60"/>
        <end position="250"/>
    </location>
</feature>
<comment type="catalytic activity">
    <reaction evidence="7">
        <text>L-threonine + hydrogencarbonate + ATP = L-threonylcarbamoyladenylate + diphosphate + H2O</text>
        <dbReference type="Rhea" id="RHEA:36407"/>
        <dbReference type="ChEBI" id="CHEBI:15377"/>
        <dbReference type="ChEBI" id="CHEBI:17544"/>
        <dbReference type="ChEBI" id="CHEBI:30616"/>
        <dbReference type="ChEBI" id="CHEBI:33019"/>
        <dbReference type="ChEBI" id="CHEBI:57926"/>
        <dbReference type="ChEBI" id="CHEBI:73682"/>
        <dbReference type="EC" id="2.7.7.87"/>
    </reaction>
</comment>
<evidence type="ECO:0000313" key="9">
    <source>
        <dbReference type="EMBL" id="CAL7938913.1"/>
    </source>
</evidence>
<evidence type="ECO:0000256" key="3">
    <source>
        <dbReference type="ARBA" id="ARBA00012584"/>
    </source>
</evidence>
<evidence type="ECO:0000256" key="5">
    <source>
        <dbReference type="ARBA" id="ARBA00022490"/>
    </source>
</evidence>
<dbReference type="Gene3D" id="3.90.870.10">
    <property type="entry name" value="DHBP synthase"/>
    <property type="match status" value="1"/>
</dbReference>
<evidence type="ECO:0000256" key="2">
    <source>
        <dbReference type="ARBA" id="ARBA00007663"/>
    </source>
</evidence>
<dbReference type="InterPro" id="IPR017945">
    <property type="entry name" value="DHBP_synth_RibB-like_a/b_dom"/>
</dbReference>
<proteinExistence type="inferred from homology"/>
<keyword evidence="10" id="KW-1185">Reference proteome</keyword>
<keyword evidence="5" id="KW-0963">Cytoplasm</keyword>
<keyword evidence="6" id="KW-0808">Transferase</keyword>
<dbReference type="SUPFAM" id="SSF55821">
    <property type="entry name" value="YrdC/RibB"/>
    <property type="match status" value="1"/>
</dbReference>
<evidence type="ECO:0000256" key="6">
    <source>
        <dbReference type="ARBA" id="ARBA00022679"/>
    </source>
</evidence>
<organism evidence="9 10">
    <name type="scientific">Xylocopa violacea</name>
    <name type="common">Violet carpenter bee</name>
    <name type="synonym">Apis violacea</name>
    <dbReference type="NCBI Taxonomy" id="135666"/>
    <lineage>
        <taxon>Eukaryota</taxon>
        <taxon>Metazoa</taxon>
        <taxon>Ecdysozoa</taxon>
        <taxon>Arthropoda</taxon>
        <taxon>Hexapoda</taxon>
        <taxon>Insecta</taxon>
        <taxon>Pterygota</taxon>
        <taxon>Neoptera</taxon>
        <taxon>Endopterygota</taxon>
        <taxon>Hymenoptera</taxon>
        <taxon>Apocrita</taxon>
        <taxon>Aculeata</taxon>
        <taxon>Apoidea</taxon>
        <taxon>Anthophila</taxon>
        <taxon>Apidae</taxon>
        <taxon>Xylocopa</taxon>
        <taxon>Xylocopa</taxon>
    </lineage>
</organism>
<comment type="caution">
    <text evidence="9">The sequence shown here is derived from an EMBL/GenBank/DDBJ whole genome shotgun (WGS) entry which is preliminary data.</text>
</comment>
<dbReference type="Pfam" id="PF01300">
    <property type="entry name" value="Sua5_yciO_yrdC"/>
    <property type="match status" value="1"/>
</dbReference>
<protein>
    <recommendedName>
        <fullName evidence="4">Threonylcarbamoyl-AMP synthase</fullName>
        <ecNumber evidence="3">2.7.7.87</ecNumber>
    </recommendedName>
</protein>
<dbReference type="Proteomes" id="UP001642520">
    <property type="component" value="Unassembled WGS sequence"/>
</dbReference>
<evidence type="ECO:0000256" key="4">
    <source>
        <dbReference type="ARBA" id="ARBA00015492"/>
    </source>
</evidence>
<evidence type="ECO:0000256" key="7">
    <source>
        <dbReference type="ARBA" id="ARBA00048366"/>
    </source>
</evidence>
<dbReference type="PANTHER" id="PTHR17490">
    <property type="entry name" value="SUA5"/>
    <property type="match status" value="1"/>
</dbReference>
<reference evidence="9 10" key="1">
    <citation type="submission" date="2024-08" db="EMBL/GenBank/DDBJ databases">
        <authorList>
            <person name="Will J Nash"/>
            <person name="Angela Man"/>
            <person name="Seanna McTaggart"/>
            <person name="Kendall Baker"/>
            <person name="Tom Barker"/>
            <person name="Leah Catchpole"/>
            <person name="Alex Durrant"/>
            <person name="Karim Gharbi"/>
            <person name="Naomi Irish"/>
            <person name="Gemy Kaithakottil"/>
            <person name="Debby Ku"/>
            <person name="Aaliyah Providence"/>
            <person name="Felix Shaw"/>
            <person name="David Swarbreck"/>
            <person name="Chris Watkins"/>
            <person name="Ann M. McCartney"/>
            <person name="Giulio Formenti"/>
            <person name="Alice Mouton"/>
            <person name="Noel Vella"/>
            <person name="Bjorn M von Reumont"/>
            <person name="Adriana Vella"/>
            <person name="Wilfried Haerty"/>
        </authorList>
    </citation>
    <scope>NUCLEOTIDE SEQUENCE [LARGE SCALE GENOMIC DNA]</scope>
</reference>
<evidence type="ECO:0000313" key="10">
    <source>
        <dbReference type="Proteomes" id="UP001642520"/>
    </source>
</evidence>
<dbReference type="NCBIfam" id="TIGR00057">
    <property type="entry name" value="L-threonylcarbamoyladenylate synthase"/>
    <property type="match status" value="1"/>
</dbReference>
<gene>
    <name evidence="9" type="ORF">XYLVIOL_LOCUS3565</name>
</gene>
<dbReference type="InterPro" id="IPR006070">
    <property type="entry name" value="Sua5-like_dom"/>
</dbReference>
<evidence type="ECO:0000259" key="8">
    <source>
        <dbReference type="PROSITE" id="PS51163"/>
    </source>
</evidence>
<comment type="subcellular location">
    <subcellularLocation>
        <location evidence="1">Cytoplasm</location>
    </subcellularLocation>
</comment>
<dbReference type="InterPro" id="IPR050156">
    <property type="entry name" value="TC-AMP_synthase_SUA5"/>
</dbReference>
<dbReference type="EC" id="2.7.7.87" evidence="3"/>